<feature type="compositionally biased region" description="Basic and acidic residues" evidence="2">
    <location>
        <begin position="294"/>
        <end position="303"/>
    </location>
</feature>
<organism evidence="3">
    <name type="scientific">Vitis vinifera</name>
    <name type="common">Grape</name>
    <dbReference type="NCBI Taxonomy" id="29760"/>
    <lineage>
        <taxon>Eukaryota</taxon>
        <taxon>Viridiplantae</taxon>
        <taxon>Streptophyta</taxon>
        <taxon>Embryophyta</taxon>
        <taxon>Tracheophyta</taxon>
        <taxon>Spermatophyta</taxon>
        <taxon>Magnoliopsida</taxon>
        <taxon>eudicotyledons</taxon>
        <taxon>Gunneridae</taxon>
        <taxon>Pentapetalae</taxon>
        <taxon>rosids</taxon>
        <taxon>Vitales</taxon>
        <taxon>Vitaceae</taxon>
        <taxon>Viteae</taxon>
        <taxon>Vitis</taxon>
    </lineage>
</organism>
<evidence type="ECO:0000256" key="2">
    <source>
        <dbReference type="SAM" id="MobiDB-lite"/>
    </source>
</evidence>
<feature type="region of interest" description="Disordered" evidence="2">
    <location>
        <begin position="277"/>
        <end position="303"/>
    </location>
</feature>
<evidence type="ECO:0000313" key="3">
    <source>
        <dbReference type="EMBL" id="CAN63365.1"/>
    </source>
</evidence>
<accession>A5BDG7</accession>
<name>A5BDG7_VITVI</name>
<feature type="compositionally biased region" description="Polar residues" evidence="2">
    <location>
        <begin position="283"/>
        <end position="293"/>
    </location>
</feature>
<reference evidence="3" key="1">
    <citation type="journal article" date="2007" name="PLoS ONE">
        <title>The first genome sequence of an elite grapevine cultivar (Pinot noir Vitis vinifera L.): coping with a highly heterozygous genome.</title>
        <authorList>
            <person name="Velasco R."/>
            <person name="Zharkikh A."/>
            <person name="Troggio M."/>
            <person name="Cartwright D.A."/>
            <person name="Cestaro A."/>
            <person name="Pruss D."/>
            <person name="Pindo M."/>
            <person name="FitzGerald L.M."/>
            <person name="Vezzulli S."/>
            <person name="Reid J."/>
            <person name="Malacarne G."/>
            <person name="Iliev D."/>
            <person name="Coppola G."/>
            <person name="Wardell B."/>
            <person name="Micheletti D."/>
            <person name="Macalma T."/>
            <person name="Facci M."/>
            <person name="Mitchell J.T."/>
            <person name="Perazzolli M."/>
            <person name="Eldredge G."/>
            <person name="Gatto P."/>
            <person name="Oyzerski R."/>
            <person name="Moretto M."/>
            <person name="Gutin N."/>
            <person name="Stefanini M."/>
            <person name="Chen Y."/>
            <person name="Segala C."/>
            <person name="Davenport C."/>
            <person name="Dematte L."/>
            <person name="Mraz A."/>
            <person name="Battilana J."/>
            <person name="Stormo K."/>
            <person name="Costa F."/>
            <person name="Tao Q."/>
            <person name="Si-Ammour A."/>
            <person name="Harkins T."/>
            <person name="Lackey A."/>
            <person name="Perbost C."/>
            <person name="Taillon B."/>
            <person name="Stella A."/>
            <person name="Solovyev V."/>
            <person name="Fawcett J.A."/>
            <person name="Sterck L."/>
            <person name="Vandepoele K."/>
            <person name="Grando S.M."/>
            <person name="Toppo S."/>
            <person name="Moser C."/>
            <person name="Lanchbury J."/>
            <person name="Bogden R."/>
            <person name="Skolnick M."/>
            <person name="Sgaramella V."/>
            <person name="Bhatnagar S.K."/>
            <person name="Fontana P."/>
            <person name="Gutin A."/>
            <person name="Van de Peer Y."/>
            <person name="Salamini F."/>
            <person name="Viola R."/>
        </authorList>
    </citation>
    <scope>NUCLEOTIDE SEQUENCE</scope>
</reference>
<evidence type="ECO:0000256" key="1">
    <source>
        <dbReference type="SAM" id="Coils"/>
    </source>
</evidence>
<keyword evidence="1" id="KW-0175">Coiled coil</keyword>
<dbReference type="AlphaFoldDB" id="A5BDG7"/>
<feature type="coiled-coil region" evidence="1">
    <location>
        <begin position="123"/>
        <end position="150"/>
    </location>
</feature>
<proteinExistence type="predicted"/>
<protein>
    <submittedName>
        <fullName evidence="3">Uncharacterized protein</fullName>
    </submittedName>
</protein>
<dbReference type="EMBL" id="AM455436">
    <property type="protein sequence ID" value="CAN63365.1"/>
    <property type="molecule type" value="Genomic_DNA"/>
</dbReference>
<gene>
    <name evidence="3" type="ORF">VITISV_018071</name>
</gene>
<sequence length="303" mass="34903">MKSQPSAKVGMYILNEDIDMKAKVATMARRLEELEKKEVQVVQAMPCSIYQSYGHLVKECPTIPAAREMFGEHNTYNSNCRSHPNFSWEPQPLQYTQPAQAPQQASNLKQAMVNLSKVVGDFVTEQKVINDELSQRIDNLDKRMDGRENDLSHKIDNLQYSISKFTNLNTVQEKERFSSQTYQNPKGIHVVEAQKRESSMVREVNAVLVNQPTFNPKHDEGLPELLQLLATLSPWTRRKEMQPLLNEVEIQRHAKEEPPKLILDLLPPKFKYDYLEEDEEKGNSLSSCHPQQISKEEFIPLDP</sequence>